<dbReference type="InterPro" id="IPR013103">
    <property type="entry name" value="RVT_2"/>
</dbReference>
<evidence type="ECO:0000259" key="2">
    <source>
        <dbReference type="Pfam" id="PF07727"/>
    </source>
</evidence>
<organism evidence="3">
    <name type="scientific">Tanacetum cinerariifolium</name>
    <name type="common">Dalmatian daisy</name>
    <name type="synonym">Chrysanthemum cinerariifolium</name>
    <dbReference type="NCBI Taxonomy" id="118510"/>
    <lineage>
        <taxon>Eukaryota</taxon>
        <taxon>Viridiplantae</taxon>
        <taxon>Streptophyta</taxon>
        <taxon>Embryophyta</taxon>
        <taxon>Tracheophyta</taxon>
        <taxon>Spermatophyta</taxon>
        <taxon>Magnoliopsida</taxon>
        <taxon>eudicotyledons</taxon>
        <taxon>Gunneridae</taxon>
        <taxon>Pentapetalae</taxon>
        <taxon>asterids</taxon>
        <taxon>campanulids</taxon>
        <taxon>Asterales</taxon>
        <taxon>Asteraceae</taxon>
        <taxon>Asteroideae</taxon>
        <taxon>Anthemideae</taxon>
        <taxon>Anthemidinae</taxon>
        <taxon>Tanacetum</taxon>
    </lineage>
</organism>
<name>A0A6L2MQR0_TANCI</name>
<gene>
    <name evidence="3" type="ORF">Tci_048281</name>
</gene>
<feature type="domain" description="Reverse transcriptase Ty1/copia-type" evidence="2">
    <location>
        <begin position="89"/>
        <end position="137"/>
    </location>
</feature>
<evidence type="ECO:0000313" key="3">
    <source>
        <dbReference type="EMBL" id="GEU76303.1"/>
    </source>
</evidence>
<evidence type="ECO:0000256" key="1">
    <source>
        <dbReference type="SAM" id="MobiDB-lite"/>
    </source>
</evidence>
<dbReference type="AlphaFoldDB" id="A0A6L2MQR0"/>
<dbReference type="Pfam" id="PF07727">
    <property type="entry name" value="RVT_2"/>
    <property type="match status" value="1"/>
</dbReference>
<proteinExistence type="predicted"/>
<accession>A0A6L2MQR0</accession>
<sequence>MEDNLHIRFSESTPNVVGTQSNGFEGTKACDNAGQSRKETKLVKDYIFLPLWTADLPFSQDPKSSHNDGSKPSSDDGKKEELLQFKLQEVWALVYLPNGKRAIGTKWVFRNKKDEKGIVIRNKARLIAQGFIKVNTASTPMETQKPLLKDEDGEEVDVRLYRFGRNAATKKTQRNLLKQQYENFTASSSEVLDQTFDRLQKFISQLEIHDESISQEDVNQKFLRSLSL</sequence>
<dbReference type="EMBL" id="BKCJ010007252">
    <property type="protein sequence ID" value="GEU76303.1"/>
    <property type="molecule type" value="Genomic_DNA"/>
</dbReference>
<reference evidence="3" key="1">
    <citation type="journal article" date="2019" name="Sci. Rep.">
        <title>Draft genome of Tanacetum cinerariifolium, the natural source of mosquito coil.</title>
        <authorList>
            <person name="Yamashiro T."/>
            <person name="Shiraishi A."/>
            <person name="Satake H."/>
            <person name="Nakayama K."/>
        </authorList>
    </citation>
    <scope>NUCLEOTIDE SEQUENCE</scope>
</reference>
<feature type="compositionally biased region" description="Basic and acidic residues" evidence="1">
    <location>
        <begin position="63"/>
        <end position="78"/>
    </location>
</feature>
<feature type="region of interest" description="Disordered" evidence="1">
    <location>
        <begin position="59"/>
        <end position="78"/>
    </location>
</feature>
<protein>
    <submittedName>
        <fullName evidence="3">Putative ribonuclease H-like domain-containing protein</fullName>
    </submittedName>
</protein>
<feature type="compositionally biased region" description="Polar residues" evidence="1">
    <location>
        <begin position="10"/>
        <end position="24"/>
    </location>
</feature>
<feature type="region of interest" description="Disordered" evidence="1">
    <location>
        <begin position="1"/>
        <end position="35"/>
    </location>
</feature>
<comment type="caution">
    <text evidence="3">The sequence shown here is derived from an EMBL/GenBank/DDBJ whole genome shotgun (WGS) entry which is preliminary data.</text>
</comment>